<sequence>MSARVVTAEVTSDPIDVAALQHAVTRKEAGAILTFCGAVRNHDGGRAVDAIEYSGHPSADQIIRDVACDMADAFDVHALGVIHRIGKLGIGDDALVAVVAASHRAEAFACLIQLVDEVKARLPIWKLQKFSDGTDEWSNCP</sequence>
<accession>A0A1Q5Q5A3</accession>
<dbReference type="PANTHER" id="PTHR23404">
    <property type="entry name" value="MOLYBDOPTERIN SYNTHASE RELATED"/>
    <property type="match status" value="1"/>
</dbReference>
<gene>
    <name evidence="1" type="ORF">BSZ39_01105</name>
</gene>
<evidence type="ECO:0000313" key="1">
    <source>
        <dbReference type="EMBL" id="OKL55007.1"/>
    </source>
</evidence>
<dbReference type="Pfam" id="PF02391">
    <property type="entry name" value="MoaE"/>
    <property type="match status" value="1"/>
</dbReference>
<organism evidence="1 2">
    <name type="scientific">Bowdeniella nasicola</name>
    <dbReference type="NCBI Taxonomy" id="208480"/>
    <lineage>
        <taxon>Bacteria</taxon>
        <taxon>Bacillati</taxon>
        <taxon>Actinomycetota</taxon>
        <taxon>Actinomycetes</taxon>
        <taxon>Actinomycetales</taxon>
        <taxon>Actinomycetaceae</taxon>
        <taxon>Bowdeniella</taxon>
    </lineage>
</organism>
<dbReference type="AlphaFoldDB" id="A0A1Q5Q5A3"/>
<dbReference type="CDD" id="cd00756">
    <property type="entry name" value="MoaE"/>
    <property type="match status" value="1"/>
</dbReference>
<proteinExistence type="predicted"/>
<reference evidence="2" key="1">
    <citation type="submission" date="2016-12" db="EMBL/GenBank/DDBJ databases">
        <authorList>
            <person name="Meng X."/>
        </authorList>
    </citation>
    <scope>NUCLEOTIDE SEQUENCE [LARGE SCALE GENOMIC DNA]</scope>
    <source>
        <strain evidence="2">DSM 19116</strain>
    </source>
</reference>
<protein>
    <submittedName>
        <fullName evidence="1">Molybdenum cofactor biosynthesis protein MoaE</fullName>
    </submittedName>
</protein>
<dbReference type="STRING" id="208480.SAMN02910418_02168"/>
<evidence type="ECO:0000313" key="2">
    <source>
        <dbReference type="Proteomes" id="UP000185628"/>
    </source>
</evidence>
<dbReference type="InterPro" id="IPR003448">
    <property type="entry name" value="Mopterin_biosynth_MoaE"/>
</dbReference>
<dbReference type="OrthoDB" id="9794429at2"/>
<dbReference type="RefSeq" id="WP_073715558.1">
    <property type="nucleotide sequence ID" value="NZ_MQVR01000003.1"/>
</dbReference>
<dbReference type="Gene3D" id="3.90.1170.40">
    <property type="entry name" value="Molybdopterin biosynthesis MoaE subunit"/>
    <property type="match status" value="1"/>
</dbReference>
<dbReference type="EMBL" id="MQVR01000003">
    <property type="protein sequence ID" value="OKL55007.1"/>
    <property type="molecule type" value="Genomic_DNA"/>
</dbReference>
<keyword evidence="2" id="KW-1185">Reference proteome</keyword>
<dbReference type="GO" id="GO:0006777">
    <property type="term" value="P:Mo-molybdopterin cofactor biosynthetic process"/>
    <property type="evidence" value="ECO:0007669"/>
    <property type="project" value="InterPro"/>
</dbReference>
<comment type="caution">
    <text evidence="1">The sequence shown here is derived from an EMBL/GenBank/DDBJ whole genome shotgun (WGS) entry which is preliminary data.</text>
</comment>
<dbReference type="SUPFAM" id="SSF54690">
    <property type="entry name" value="Molybdopterin synthase subunit MoaE"/>
    <property type="match status" value="1"/>
</dbReference>
<dbReference type="InterPro" id="IPR036563">
    <property type="entry name" value="MoaE_sf"/>
</dbReference>
<name>A0A1Q5Q5A3_9ACTO</name>
<dbReference type="Proteomes" id="UP000185628">
    <property type="component" value="Unassembled WGS sequence"/>
</dbReference>